<organism evidence="1 2">
    <name type="scientific">Grifola frondosa</name>
    <name type="common">Maitake</name>
    <name type="synonym">Polyporus frondosus</name>
    <dbReference type="NCBI Taxonomy" id="5627"/>
    <lineage>
        <taxon>Eukaryota</taxon>
        <taxon>Fungi</taxon>
        <taxon>Dikarya</taxon>
        <taxon>Basidiomycota</taxon>
        <taxon>Agaricomycotina</taxon>
        <taxon>Agaricomycetes</taxon>
        <taxon>Polyporales</taxon>
        <taxon>Grifolaceae</taxon>
        <taxon>Grifola</taxon>
    </lineage>
</organism>
<proteinExistence type="predicted"/>
<dbReference type="STRING" id="5627.A0A1C7MFF2"/>
<dbReference type="EMBL" id="LUGG01000006">
    <property type="protein sequence ID" value="OBZ73744.1"/>
    <property type="molecule type" value="Genomic_DNA"/>
</dbReference>
<name>A0A1C7MFF2_GRIFR</name>
<dbReference type="Proteomes" id="UP000092993">
    <property type="component" value="Unassembled WGS sequence"/>
</dbReference>
<evidence type="ECO:0000313" key="1">
    <source>
        <dbReference type="EMBL" id="OBZ73744.1"/>
    </source>
</evidence>
<sequence length="75" mass="8463">MEFLNVLPVNPDAHISDPSSFFGFSTDVPMEMFDIPYAPGDMMGEQWASLMRETGIYDESGNFTQNSFAPNEFPF</sequence>
<evidence type="ECO:0000313" key="2">
    <source>
        <dbReference type="Proteomes" id="UP000092993"/>
    </source>
</evidence>
<reference evidence="1 2" key="1">
    <citation type="submission" date="2016-03" db="EMBL/GenBank/DDBJ databases">
        <title>Whole genome sequencing of Grifola frondosa 9006-11.</title>
        <authorList>
            <person name="Min B."/>
            <person name="Park H."/>
            <person name="Kim J.-G."/>
            <person name="Cho H."/>
            <person name="Oh Y.-L."/>
            <person name="Kong W.-S."/>
            <person name="Choi I.-G."/>
        </authorList>
    </citation>
    <scope>NUCLEOTIDE SEQUENCE [LARGE SCALE GENOMIC DNA]</scope>
    <source>
        <strain evidence="1 2">9006-11</strain>
    </source>
</reference>
<keyword evidence="2" id="KW-1185">Reference proteome</keyword>
<accession>A0A1C7MFF2</accession>
<protein>
    <submittedName>
        <fullName evidence="1">Uncharacterized protein</fullName>
    </submittedName>
</protein>
<dbReference type="AlphaFoldDB" id="A0A1C7MFF2"/>
<gene>
    <name evidence="1" type="ORF">A0H81_06211</name>
</gene>
<comment type="caution">
    <text evidence="1">The sequence shown here is derived from an EMBL/GenBank/DDBJ whole genome shotgun (WGS) entry which is preliminary data.</text>
</comment>